<feature type="non-terminal residue" evidence="1">
    <location>
        <position position="1"/>
    </location>
</feature>
<sequence>LASTLYLTTYVYKIAEIKESKADSTLIIIDAKVITAIDL</sequence>
<evidence type="ECO:0000313" key="1">
    <source>
        <dbReference type="EMBL" id="CAG8761267.1"/>
    </source>
</evidence>
<comment type="caution">
    <text evidence="1">The sequence shown here is derived from an EMBL/GenBank/DDBJ whole genome shotgun (WGS) entry which is preliminary data.</text>
</comment>
<keyword evidence="2" id="KW-1185">Reference proteome</keyword>
<protein>
    <submittedName>
        <fullName evidence="1">1410_t:CDS:1</fullName>
    </submittedName>
</protein>
<proteinExistence type="predicted"/>
<dbReference type="EMBL" id="CAJVPW010048437">
    <property type="protein sequence ID" value="CAG8761267.1"/>
    <property type="molecule type" value="Genomic_DNA"/>
</dbReference>
<evidence type="ECO:0000313" key="2">
    <source>
        <dbReference type="Proteomes" id="UP000789366"/>
    </source>
</evidence>
<dbReference type="Proteomes" id="UP000789366">
    <property type="component" value="Unassembled WGS sequence"/>
</dbReference>
<gene>
    <name evidence="1" type="ORF">SPELUC_LOCUS15154</name>
</gene>
<reference evidence="1" key="1">
    <citation type="submission" date="2021-06" db="EMBL/GenBank/DDBJ databases">
        <authorList>
            <person name="Kallberg Y."/>
            <person name="Tangrot J."/>
            <person name="Rosling A."/>
        </authorList>
    </citation>
    <scope>NUCLEOTIDE SEQUENCE</scope>
    <source>
        <strain evidence="1">28 12/20/2015</strain>
    </source>
</reference>
<name>A0ACA9QQ93_9GLOM</name>
<organism evidence="1 2">
    <name type="scientific">Cetraspora pellucida</name>
    <dbReference type="NCBI Taxonomy" id="1433469"/>
    <lineage>
        <taxon>Eukaryota</taxon>
        <taxon>Fungi</taxon>
        <taxon>Fungi incertae sedis</taxon>
        <taxon>Mucoromycota</taxon>
        <taxon>Glomeromycotina</taxon>
        <taxon>Glomeromycetes</taxon>
        <taxon>Diversisporales</taxon>
        <taxon>Gigasporaceae</taxon>
        <taxon>Cetraspora</taxon>
    </lineage>
</organism>
<accession>A0ACA9QQ93</accession>